<dbReference type="InterPro" id="IPR050951">
    <property type="entry name" value="Retrovirus_Pol_polyprotein"/>
</dbReference>
<dbReference type="EMBL" id="CACRXK020008614">
    <property type="protein sequence ID" value="CAB4015176.1"/>
    <property type="molecule type" value="Genomic_DNA"/>
</dbReference>
<dbReference type="Pfam" id="PF17921">
    <property type="entry name" value="Integrase_H2C2"/>
    <property type="match status" value="1"/>
</dbReference>
<keyword evidence="3" id="KW-1185">Reference proteome</keyword>
<dbReference type="GO" id="GO:0015074">
    <property type="term" value="P:DNA integration"/>
    <property type="evidence" value="ECO:0007669"/>
    <property type="project" value="InterPro"/>
</dbReference>
<protein>
    <submittedName>
        <fullName evidence="2">Retrovirus-related Pol poly from transposon</fullName>
    </submittedName>
</protein>
<dbReference type="FunFam" id="3.30.420.10:FF:000063">
    <property type="entry name" value="Retrovirus-related Pol polyprotein from transposon 297-like Protein"/>
    <property type="match status" value="1"/>
</dbReference>
<dbReference type="GO" id="GO:0003676">
    <property type="term" value="F:nucleic acid binding"/>
    <property type="evidence" value="ECO:0007669"/>
    <property type="project" value="InterPro"/>
</dbReference>
<feature type="region of interest" description="Disordered" evidence="1">
    <location>
        <begin position="290"/>
        <end position="322"/>
    </location>
</feature>
<dbReference type="SUPFAM" id="SSF53098">
    <property type="entry name" value="Ribonuclease H-like"/>
    <property type="match status" value="1"/>
</dbReference>
<feature type="compositionally biased region" description="Basic and acidic residues" evidence="1">
    <location>
        <begin position="302"/>
        <end position="311"/>
    </location>
</feature>
<dbReference type="PANTHER" id="PTHR37984">
    <property type="entry name" value="PROTEIN CBG26694"/>
    <property type="match status" value="1"/>
</dbReference>
<organism evidence="2 3">
    <name type="scientific">Paramuricea clavata</name>
    <name type="common">Red gorgonian</name>
    <name type="synonym">Violescent sea-whip</name>
    <dbReference type="NCBI Taxonomy" id="317549"/>
    <lineage>
        <taxon>Eukaryota</taxon>
        <taxon>Metazoa</taxon>
        <taxon>Cnidaria</taxon>
        <taxon>Anthozoa</taxon>
        <taxon>Octocorallia</taxon>
        <taxon>Malacalcyonacea</taxon>
        <taxon>Plexauridae</taxon>
        <taxon>Paramuricea</taxon>
    </lineage>
</organism>
<proteinExistence type="predicted"/>
<dbReference type="InterPro" id="IPR012337">
    <property type="entry name" value="RNaseH-like_sf"/>
</dbReference>
<dbReference type="InterPro" id="IPR036397">
    <property type="entry name" value="RNaseH_sf"/>
</dbReference>
<feature type="compositionally biased region" description="Polar residues" evidence="1">
    <location>
        <begin position="385"/>
        <end position="411"/>
    </location>
</feature>
<dbReference type="Proteomes" id="UP001152795">
    <property type="component" value="Unassembled WGS sequence"/>
</dbReference>
<reference evidence="2" key="1">
    <citation type="submission" date="2020-04" db="EMBL/GenBank/DDBJ databases">
        <authorList>
            <person name="Alioto T."/>
            <person name="Alioto T."/>
            <person name="Gomez Garrido J."/>
        </authorList>
    </citation>
    <scope>NUCLEOTIDE SEQUENCE</scope>
    <source>
        <strain evidence="2">A484AB</strain>
    </source>
</reference>
<evidence type="ECO:0000313" key="3">
    <source>
        <dbReference type="Proteomes" id="UP001152795"/>
    </source>
</evidence>
<dbReference type="PANTHER" id="PTHR37984:SF8">
    <property type="entry name" value="CCHC-TYPE DOMAIN-CONTAINING PROTEIN"/>
    <property type="match status" value="1"/>
</dbReference>
<dbReference type="InterPro" id="IPR041588">
    <property type="entry name" value="Integrase_H2C2"/>
</dbReference>
<dbReference type="AlphaFoldDB" id="A0A7D9EPE4"/>
<dbReference type="Gene3D" id="1.10.340.70">
    <property type="match status" value="1"/>
</dbReference>
<gene>
    <name evidence="2" type="ORF">PACLA_8A066284</name>
</gene>
<evidence type="ECO:0000256" key="1">
    <source>
        <dbReference type="SAM" id="MobiDB-lite"/>
    </source>
</evidence>
<name>A0A7D9EPE4_PARCT</name>
<dbReference type="PROSITE" id="PS50994">
    <property type="entry name" value="INTEGRASE"/>
    <property type="match status" value="1"/>
</dbReference>
<dbReference type="Gene3D" id="3.30.420.10">
    <property type="entry name" value="Ribonuclease H-like superfamily/Ribonuclease H"/>
    <property type="match status" value="1"/>
</dbReference>
<feature type="region of interest" description="Disordered" evidence="1">
    <location>
        <begin position="377"/>
        <end position="430"/>
    </location>
</feature>
<accession>A0A7D9EPE4</accession>
<dbReference type="InterPro" id="IPR001584">
    <property type="entry name" value="Integrase_cat-core"/>
</dbReference>
<comment type="caution">
    <text evidence="2">The sequence shown here is derived from an EMBL/GenBank/DDBJ whole genome shotgun (WGS) entry which is preliminary data.</text>
</comment>
<evidence type="ECO:0000313" key="2">
    <source>
        <dbReference type="EMBL" id="CAB4015176.1"/>
    </source>
</evidence>
<dbReference type="OrthoDB" id="6366253at2759"/>
<sequence>MIKYLSISPERLRELQEKTRDDVTLQDLKRNIESGWPNQRNRVLPRTRAYYNFRDELSVQDGLVFKGERVVVTASMRSQMLDKIHSSHIGTEGCLQRAREVVFWPGMNAAIKEHVSGCDTCNAYRKEQPKRASYITTERKDYIIMVDDYSNYFKFNVLNETTAAAIITEVRSDNEPQFASTSFENFAREWEFKHITSSPYYAQSNGKVENSVKTAKKILKKAQADKRDPYLALLAWRNTPTEGLNSSPVQRLMGRRTRTPLPTSANLSKPKLPCMVKEQVTNKRRKQARYYNRGSKPLPELKPGDVVRIRPDPNSSDKTWRSGVCNEKVAPRSYEVMSDGKLYRRNRRHLAATTERVEEKETLPDETSELYGATFQNELPAAQDNPLQEVSTDSGMQTNQPLSNEGKPSNSVERRSSRGRLLKAPDYYRS</sequence>
<dbReference type="FunFam" id="1.10.340.70:FF:000003">
    <property type="entry name" value="Protein CBG25708"/>
    <property type="match status" value="1"/>
</dbReference>